<evidence type="ECO:0000313" key="2">
    <source>
        <dbReference type="EMBL" id="KAE8984744.1"/>
    </source>
</evidence>
<gene>
    <name evidence="3" type="ORF">PF004_g20902</name>
    <name evidence="2" type="ORF">PF011_g20662</name>
</gene>
<evidence type="ECO:0000313" key="5">
    <source>
        <dbReference type="Proteomes" id="UP000476176"/>
    </source>
</evidence>
<feature type="region of interest" description="Disordered" evidence="1">
    <location>
        <begin position="113"/>
        <end position="149"/>
    </location>
</feature>
<dbReference type="Proteomes" id="UP000476176">
    <property type="component" value="Unassembled WGS sequence"/>
</dbReference>
<name>A0A6A3IXE9_9STRA</name>
<proteinExistence type="predicted"/>
<evidence type="ECO:0000313" key="4">
    <source>
        <dbReference type="Proteomes" id="UP000460718"/>
    </source>
</evidence>
<feature type="compositionally biased region" description="Basic residues" evidence="1">
    <location>
        <begin position="138"/>
        <end position="149"/>
    </location>
</feature>
<dbReference type="AlphaFoldDB" id="A0A6A3IXE9"/>
<dbReference type="EMBL" id="QXFW01001873">
    <property type="protein sequence ID" value="KAE8984744.1"/>
    <property type="molecule type" value="Genomic_DNA"/>
</dbReference>
<comment type="caution">
    <text evidence="2">The sequence shown here is derived from an EMBL/GenBank/DDBJ whole genome shotgun (WGS) entry which is preliminary data.</text>
</comment>
<reference evidence="4 5" key="1">
    <citation type="submission" date="2018-09" db="EMBL/GenBank/DDBJ databases">
        <title>Genomic investigation of the strawberry pathogen Phytophthora fragariae indicates pathogenicity is determined by transcriptional variation in three key races.</title>
        <authorList>
            <person name="Adams T.M."/>
            <person name="Armitage A.D."/>
            <person name="Sobczyk M.K."/>
            <person name="Bates H.J."/>
            <person name="Dunwell J.M."/>
            <person name="Nellist C.F."/>
            <person name="Harrison R.J."/>
        </authorList>
    </citation>
    <scope>NUCLEOTIDE SEQUENCE [LARGE SCALE GENOMIC DNA]</scope>
    <source>
        <strain evidence="3 5">BC-23</strain>
        <strain evidence="2 4">SCRP245</strain>
    </source>
</reference>
<evidence type="ECO:0000313" key="3">
    <source>
        <dbReference type="EMBL" id="KAE9193821.1"/>
    </source>
</evidence>
<sequence>MPHPVHRRSDLIPDIIEQILVDAQSGVKPAQTLSRLVTANPGISLIVEDIYNAKRRSEEKSRMEFVLDELKTDEFFPADKVERHSITTKHQLTVHLPKNQHTIHHTKHQHTVHRSNAVHYHKAPARRPQPEAPTRSRTALRPRRPHFVH</sequence>
<accession>A0A6A3IXE9</accession>
<organism evidence="2 4">
    <name type="scientific">Phytophthora fragariae</name>
    <dbReference type="NCBI Taxonomy" id="53985"/>
    <lineage>
        <taxon>Eukaryota</taxon>
        <taxon>Sar</taxon>
        <taxon>Stramenopiles</taxon>
        <taxon>Oomycota</taxon>
        <taxon>Peronosporomycetes</taxon>
        <taxon>Peronosporales</taxon>
        <taxon>Peronosporaceae</taxon>
        <taxon>Phytophthora</taxon>
    </lineage>
</organism>
<protein>
    <submittedName>
        <fullName evidence="2">Uncharacterized protein</fullName>
    </submittedName>
</protein>
<evidence type="ECO:0000256" key="1">
    <source>
        <dbReference type="SAM" id="MobiDB-lite"/>
    </source>
</evidence>
<dbReference type="Proteomes" id="UP000460718">
    <property type="component" value="Unassembled WGS sequence"/>
</dbReference>
<dbReference type="EMBL" id="QXGC01001917">
    <property type="protein sequence ID" value="KAE9193821.1"/>
    <property type="molecule type" value="Genomic_DNA"/>
</dbReference>